<reference evidence="3 4" key="1">
    <citation type="journal article" date="2014" name="Proc. Natl. Acad. Sci. U.S.A.">
        <title>Trajectory and genomic determinants of fungal-pathogen speciation and host adaptation.</title>
        <authorList>
            <person name="Hu X."/>
            <person name="Xiao G."/>
            <person name="Zheng P."/>
            <person name="Shang Y."/>
            <person name="Su Y."/>
            <person name="Zhang X."/>
            <person name="Liu X."/>
            <person name="Zhan S."/>
            <person name="St Leger R.J."/>
            <person name="Wang C."/>
        </authorList>
    </citation>
    <scope>NUCLEOTIDE SEQUENCE [LARGE SCALE GENOMIC DNA]</scope>
    <source>
        <strain evidence="3 4">ARSEF 1941</strain>
    </source>
</reference>
<dbReference type="RefSeq" id="XP_040683182.1">
    <property type="nucleotide sequence ID" value="XM_040819917.1"/>
</dbReference>
<feature type="signal peptide" evidence="2">
    <location>
        <begin position="1"/>
        <end position="22"/>
    </location>
</feature>
<feature type="region of interest" description="Disordered" evidence="1">
    <location>
        <begin position="313"/>
        <end position="337"/>
    </location>
</feature>
<keyword evidence="2" id="KW-0732">Signal</keyword>
<dbReference type="Pfam" id="PF19287">
    <property type="entry name" value="DUF5910"/>
    <property type="match status" value="1"/>
</dbReference>
<accession>A0A0B2X0Q2</accession>
<keyword evidence="4" id="KW-1185">Reference proteome</keyword>
<feature type="chain" id="PRO_5002096882" description="Heat Labile Enterotoxin Type Iib" evidence="2">
    <location>
        <begin position="23"/>
        <end position="907"/>
    </location>
</feature>
<dbReference type="OrthoDB" id="4936804at2759"/>
<evidence type="ECO:0000313" key="4">
    <source>
        <dbReference type="Proteomes" id="UP000030816"/>
    </source>
</evidence>
<sequence length="907" mass="100176">MKLVTTALPTTLLGLHVGLLLADTGNSDAGRMTIGYRSGLADGKQDEESLITGAGTLIQSRNTAATHLGPGVYIGNSPIQRDGDSLFLVTANEAAFMSTPKVWVPPEYWTLPVREDDAAAQREAKIARQQLDYYIEDHGLRPSRTMRLAMIDWADSDDIEQLLIPNDMLSRDRNGAPIETRSRLDTQVEGPVGRFFFSVDYDEWEGIAGSKVLTNDALRERSALLVQRAAKAARAADEILDWDSRAEAAEAMVEAVDMAKRCAEGVGHLHRRRPELVEFDDFNAAYRQYANARRTEAKFHKLTLMRAVETQKSKAAQAAGRSKDATDKASWTAEAEDAARQGRGLLEKAADRTKALKRAHERLDSIRKALDGGEEEGLEALVKNPRAVWAILQESFVSMGGKEQASLDRAIKDEAAIAQQEYSILQEGVNEAGAVVSEIEKTVEAARPTATKPDGVLCQRAAEDCVGMQQGERAPTAETADGGELVAMAEQKSKENFNRLLEEFDYGQLVQHPQLYDKLRVKLEEFRPLPRAERIARLAPHNVEGVLGVGGLALYGKDVADVFWEDTSVLDKVARITSIIPIIGCAVQLADDVQKEYVNAVHTALCFAEDALTLSGLWEIALAMQLSEQFVGWITDGNEQNKELDTAMLRNRLIGGWQINFSTVMDHLMSEEFAANVTIKLSSYNILTLYQAAQLAGDVHASHHAVSRKAKTANVRPQQGDIAAHVQPEFRRQICATIAQRKYQLQKELEDKTLRQVAELAEDYKQRFLDDFREAATRTDFMLGALVSVGDDGIDQAIAEVAKTRLPLYESRIEGAIRAVVERLGTSAPCTCLQGRRKRPCEFAHCKQAVPRMGTMDAAGRVYISRVRSMSHGKTIGVSEDCLSLFTTCRGRRSTHEIGRPLWCTAQ</sequence>
<comment type="caution">
    <text evidence="3">The sequence shown here is derived from an EMBL/GenBank/DDBJ whole genome shotgun (WGS) entry which is preliminary data.</text>
</comment>
<protein>
    <recommendedName>
        <fullName evidence="5">Heat Labile Enterotoxin Type Iib</fullName>
    </recommendedName>
</protein>
<dbReference type="STRING" id="1081103.A0A0B2X0Q2"/>
<proteinExistence type="predicted"/>
<name>A0A0B2X0Q2_METAS</name>
<evidence type="ECO:0000256" key="2">
    <source>
        <dbReference type="SAM" id="SignalP"/>
    </source>
</evidence>
<dbReference type="GeneID" id="63735573"/>
<organism evidence="3 4">
    <name type="scientific">Metarhizium album (strain ARSEF 1941)</name>
    <dbReference type="NCBI Taxonomy" id="1081103"/>
    <lineage>
        <taxon>Eukaryota</taxon>
        <taxon>Fungi</taxon>
        <taxon>Dikarya</taxon>
        <taxon>Ascomycota</taxon>
        <taxon>Pezizomycotina</taxon>
        <taxon>Sordariomycetes</taxon>
        <taxon>Hypocreomycetidae</taxon>
        <taxon>Hypocreales</taxon>
        <taxon>Clavicipitaceae</taxon>
        <taxon>Metarhizium</taxon>
    </lineage>
</organism>
<dbReference type="InterPro" id="IPR045564">
    <property type="entry name" value="DUF5910"/>
</dbReference>
<evidence type="ECO:0000256" key="1">
    <source>
        <dbReference type="SAM" id="MobiDB-lite"/>
    </source>
</evidence>
<dbReference type="AlphaFoldDB" id="A0A0B2X0Q2"/>
<dbReference type="HOGENOM" id="CLU_320060_0_0_1"/>
<evidence type="ECO:0000313" key="3">
    <source>
        <dbReference type="EMBL" id="KHO02117.1"/>
    </source>
</evidence>
<dbReference type="EMBL" id="AZHE01000001">
    <property type="protein sequence ID" value="KHO02117.1"/>
    <property type="molecule type" value="Genomic_DNA"/>
</dbReference>
<evidence type="ECO:0008006" key="5">
    <source>
        <dbReference type="Google" id="ProtNLM"/>
    </source>
</evidence>
<dbReference type="Proteomes" id="UP000030816">
    <property type="component" value="Unassembled WGS sequence"/>
</dbReference>
<gene>
    <name evidence="3" type="ORF">MAM_01118</name>
</gene>